<sequence>MPNYLGWMRIMDILKEDQEFNLKDFISDAFSFEYHKNALLE</sequence>
<organism evidence="1 2">
    <name type="scientific">Enterovibrio nigricans DSM 22720</name>
    <dbReference type="NCBI Taxonomy" id="1121868"/>
    <lineage>
        <taxon>Bacteria</taxon>
        <taxon>Pseudomonadati</taxon>
        <taxon>Pseudomonadota</taxon>
        <taxon>Gammaproteobacteria</taxon>
        <taxon>Vibrionales</taxon>
        <taxon>Vibrionaceae</taxon>
        <taxon>Enterovibrio</taxon>
    </lineage>
</organism>
<name>A0A1T4WIZ8_9GAMM</name>
<protein>
    <submittedName>
        <fullName evidence="1">Uncharacterized protein</fullName>
    </submittedName>
</protein>
<dbReference type="Proteomes" id="UP000190162">
    <property type="component" value="Unassembled WGS sequence"/>
</dbReference>
<keyword evidence="2" id="KW-1185">Reference proteome</keyword>
<accession>A0A1T4WIZ8</accession>
<evidence type="ECO:0000313" key="1">
    <source>
        <dbReference type="EMBL" id="SKA77326.1"/>
    </source>
</evidence>
<gene>
    <name evidence="1" type="ORF">SAMN02745132_04959</name>
</gene>
<evidence type="ECO:0000313" key="2">
    <source>
        <dbReference type="Proteomes" id="UP000190162"/>
    </source>
</evidence>
<dbReference type="AlphaFoldDB" id="A0A1T4WIZ8"/>
<dbReference type="EMBL" id="FUXU01000237">
    <property type="protein sequence ID" value="SKA77326.1"/>
    <property type="molecule type" value="Genomic_DNA"/>
</dbReference>
<reference evidence="2" key="1">
    <citation type="submission" date="2017-02" db="EMBL/GenBank/DDBJ databases">
        <authorList>
            <person name="Varghese N."/>
            <person name="Submissions S."/>
        </authorList>
    </citation>
    <scope>NUCLEOTIDE SEQUENCE [LARGE SCALE GENOMIC DNA]</scope>
    <source>
        <strain evidence="2">DSM 22720</strain>
    </source>
</reference>
<proteinExistence type="predicted"/>